<dbReference type="Proteomes" id="UP000018733">
    <property type="component" value="Unassembled WGS sequence"/>
</dbReference>
<evidence type="ECO:0000313" key="2">
    <source>
        <dbReference type="Proteomes" id="UP000018733"/>
    </source>
</evidence>
<evidence type="ECO:0000313" key="1">
    <source>
        <dbReference type="EMBL" id="ETF04666.1"/>
    </source>
</evidence>
<keyword evidence="2" id="KW-1185">Reference proteome</keyword>
<dbReference type="RefSeq" id="WP_024003434.1">
    <property type="nucleotide sequence ID" value="NZ_KI650979.1"/>
</dbReference>
<dbReference type="HOGENOM" id="CLU_1544375_0_0_4"/>
<dbReference type="AlphaFoldDB" id="V8QXM5"/>
<proteinExistence type="predicted"/>
<dbReference type="EMBL" id="AYXT01000001">
    <property type="protein sequence ID" value="ETF04666.1"/>
    <property type="molecule type" value="Genomic_DNA"/>
</dbReference>
<reference evidence="1 2" key="1">
    <citation type="journal article" date="2014" name="Genome Announc.">
        <title>Draft Genome Sequence of Advenella kashmirensis Strain W13003, a Polycyclic Aromatic Hydrocarbon-Degrading Bacterium.</title>
        <authorList>
            <person name="Wang X."/>
            <person name="Jin D."/>
            <person name="Zhou L."/>
            <person name="Wu L."/>
            <person name="An W."/>
            <person name="Zhao L."/>
        </authorList>
    </citation>
    <scope>NUCLEOTIDE SEQUENCE [LARGE SCALE GENOMIC DNA]</scope>
    <source>
        <strain evidence="1 2">W13003</strain>
    </source>
</reference>
<sequence>MKPNATIFKRRSKYSVKNWKLTWKDILPISVSALAALFSGYTALVTQKYTTDTTVQKDYVQIAIQILREPRRDDDSEIRLWAKKMVDKNSPVPIPQEAADQLSVSKILIGWTDNHPILNRIMKRSSECPAVDISEMPVNQHSAVESLKKQCDKNSGDLTLLKTYLRMIKDGAK</sequence>
<protein>
    <submittedName>
        <fullName evidence="1">Uncharacterized protein</fullName>
    </submittedName>
</protein>
<organism evidence="1 2">
    <name type="scientific">Advenella kashmirensis W13003</name>
    <dbReference type="NCBI Taxonomy" id="1424334"/>
    <lineage>
        <taxon>Bacteria</taxon>
        <taxon>Pseudomonadati</taxon>
        <taxon>Pseudomonadota</taxon>
        <taxon>Betaproteobacteria</taxon>
        <taxon>Burkholderiales</taxon>
        <taxon>Alcaligenaceae</taxon>
    </lineage>
</organism>
<name>V8QXM5_9BURK</name>
<gene>
    <name evidence="1" type="ORF">W822_01830</name>
</gene>
<dbReference type="OrthoDB" id="8252289at2"/>
<comment type="caution">
    <text evidence="1">The sequence shown here is derived from an EMBL/GenBank/DDBJ whole genome shotgun (WGS) entry which is preliminary data.</text>
</comment>
<accession>V8QXM5</accession>